<evidence type="ECO:0000313" key="1">
    <source>
        <dbReference type="EMBL" id="KAF2613853.1"/>
    </source>
</evidence>
<accession>A0A8S9M9H1</accession>
<gene>
    <name evidence="1" type="ORF">F2Q70_00013126</name>
</gene>
<dbReference type="EMBL" id="QGKY02000089">
    <property type="protein sequence ID" value="KAF2613853.1"/>
    <property type="molecule type" value="Genomic_DNA"/>
</dbReference>
<protein>
    <submittedName>
        <fullName evidence="1">Uncharacterized protein</fullName>
    </submittedName>
</protein>
<sequence length="112" mass="12837">MNLPEDRLPPSAGKTTKLMTRVFREPGKSPKFSRAREEWHFRYSAAGYSYCYDTVRYDVPPPEDVIMTAEKERFTDTGWLNLVKVILKCIEQGNYGGGIGPPRWCRLICSTS</sequence>
<reference evidence="1" key="1">
    <citation type="submission" date="2019-12" db="EMBL/GenBank/DDBJ databases">
        <title>Genome sequencing and annotation of Brassica cretica.</title>
        <authorList>
            <person name="Studholme D.J."/>
            <person name="Sarris P.F."/>
        </authorList>
    </citation>
    <scope>NUCLEOTIDE SEQUENCE</scope>
    <source>
        <strain evidence="1">PFS-102/07</strain>
        <tissue evidence="1">Leaf</tissue>
    </source>
</reference>
<dbReference type="AlphaFoldDB" id="A0A8S9M9H1"/>
<name>A0A8S9M9H1_BRACR</name>
<organism evidence="1">
    <name type="scientific">Brassica cretica</name>
    <name type="common">Mustard</name>
    <dbReference type="NCBI Taxonomy" id="69181"/>
    <lineage>
        <taxon>Eukaryota</taxon>
        <taxon>Viridiplantae</taxon>
        <taxon>Streptophyta</taxon>
        <taxon>Embryophyta</taxon>
        <taxon>Tracheophyta</taxon>
        <taxon>Spermatophyta</taxon>
        <taxon>Magnoliopsida</taxon>
        <taxon>eudicotyledons</taxon>
        <taxon>Gunneridae</taxon>
        <taxon>Pentapetalae</taxon>
        <taxon>rosids</taxon>
        <taxon>malvids</taxon>
        <taxon>Brassicales</taxon>
        <taxon>Brassicaceae</taxon>
        <taxon>Brassiceae</taxon>
        <taxon>Brassica</taxon>
    </lineage>
</organism>
<proteinExistence type="predicted"/>
<comment type="caution">
    <text evidence="1">The sequence shown here is derived from an EMBL/GenBank/DDBJ whole genome shotgun (WGS) entry which is preliminary data.</text>
</comment>